<evidence type="ECO:0008006" key="3">
    <source>
        <dbReference type="Google" id="ProtNLM"/>
    </source>
</evidence>
<evidence type="ECO:0000313" key="1">
    <source>
        <dbReference type="EMBL" id="KZP28592.1"/>
    </source>
</evidence>
<proteinExistence type="predicted"/>
<dbReference type="OrthoDB" id="3266199at2759"/>
<name>A0A166RS23_9AGAM</name>
<gene>
    <name evidence="1" type="ORF">FIBSPDRAFT_1039357</name>
</gene>
<accession>A0A166RS23</accession>
<evidence type="ECO:0000313" key="2">
    <source>
        <dbReference type="Proteomes" id="UP000076532"/>
    </source>
</evidence>
<sequence>MATRTYDPAFSDEEATIVLTSSDDVNYRLHSFTLRTTSGFFRGMISLPQKPSGDDASKVGEDEQIALSEGSKVLGILFRIISGLLVDKWGSLDEVKDILAAAQKYDMPGPISAIRSVVTSPPRLQEQPLQCYAIAARYDWEEEARIISTYTLNKCLHDEGNRYILEQVPSPYLLRLLRLHKSRRDKFKEHIIKGNKCFGIESSHGCTDSCMALLGQFAQILVSEMENHPGGDTLIAGSWKRWPIYGSQIVEDIKVGLNNLPTKIEVPAQVHTPSQVFTDDR</sequence>
<dbReference type="Gene3D" id="3.30.710.10">
    <property type="entry name" value="Potassium Channel Kv1.1, Chain A"/>
    <property type="match status" value="1"/>
</dbReference>
<dbReference type="EMBL" id="KV417502">
    <property type="protein sequence ID" value="KZP28592.1"/>
    <property type="molecule type" value="Genomic_DNA"/>
</dbReference>
<keyword evidence="2" id="KW-1185">Reference proteome</keyword>
<dbReference type="InterPro" id="IPR011333">
    <property type="entry name" value="SKP1/BTB/POZ_sf"/>
</dbReference>
<reference evidence="1 2" key="1">
    <citation type="journal article" date="2016" name="Mol. Biol. Evol.">
        <title>Comparative Genomics of Early-Diverging Mushroom-Forming Fungi Provides Insights into the Origins of Lignocellulose Decay Capabilities.</title>
        <authorList>
            <person name="Nagy L.G."/>
            <person name="Riley R."/>
            <person name="Tritt A."/>
            <person name="Adam C."/>
            <person name="Daum C."/>
            <person name="Floudas D."/>
            <person name="Sun H."/>
            <person name="Yadav J.S."/>
            <person name="Pangilinan J."/>
            <person name="Larsson K.H."/>
            <person name="Matsuura K."/>
            <person name="Barry K."/>
            <person name="Labutti K."/>
            <person name="Kuo R."/>
            <person name="Ohm R.A."/>
            <person name="Bhattacharya S.S."/>
            <person name="Shirouzu T."/>
            <person name="Yoshinaga Y."/>
            <person name="Martin F.M."/>
            <person name="Grigoriev I.V."/>
            <person name="Hibbett D.S."/>
        </authorList>
    </citation>
    <scope>NUCLEOTIDE SEQUENCE [LARGE SCALE GENOMIC DNA]</scope>
    <source>
        <strain evidence="1 2">CBS 109695</strain>
    </source>
</reference>
<dbReference type="AlphaFoldDB" id="A0A166RS23"/>
<organism evidence="1 2">
    <name type="scientific">Athelia psychrophila</name>
    <dbReference type="NCBI Taxonomy" id="1759441"/>
    <lineage>
        <taxon>Eukaryota</taxon>
        <taxon>Fungi</taxon>
        <taxon>Dikarya</taxon>
        <taxon>Basidiomycota</taxon>
        <taxon>Agaricomycotina</taxon>
        <taxon>Agaricomycetes</taxon>
        <taxon>Agaricomycetidae</taxon>
        <taxon>Atheliales</taxon>
        <taxon>Atheliaceae</taxon>
        <taxon>Athelia</taxon>
    </lineage>
</organism>
<dbReference type="Proteomes" id="UP000076532">
    <property type="component" value="Unassembled WGS sequence"/>
</dbReference>
<protein>
    <recommendedName>
        <fullName evidence="3">BTB domain-containing protein</fullName>
    </recommendedName>
</protein>